<reference evidence="2" key="1">
    <citation type="submission" date="2018-11" db="EMBL/GenBank/DDBJ databases">
        <authorList>
            <consortium name="Pathogen Informatics"/>
        </authorList>
    </citation>
    <scope>NUCLEOTIDE SEQUENCE</scope>
</reference>
<keyword evidence="3" id="KW-1185">Reference proteome</keyword>
<proteinExistence type="predicted"/>
<name>A0A448XEG6_9PLAT</name>
<dbReference type="EMBL" id="CAAALY010248276">
    <property type="protein sequence ID" value="VEL34732.1"/>
    <property type="molecule type" value="Genomic_DNA"/>
</dbReference>
<evidence type="ECO:0000256" key="1">
    <source>
        <dbReference type="SAM" id="MobiDB-lite"/>
    </source>
</evidence>
<gene>
    <name evidence="2" type="ORF">PXEA_LOCUS28172</name>
</gene>
<evidence type="ECO:0000313" key="3">
    <source>
        <dbReference type="Proteomes" id="UP000784294"/>
    </source>
</evidence>
<protein>
    <submittedName>
        <fullName evidence="2">Uncharacterized protein</fullName>
    </submittedName>
</protein>
<accession>A0A448XEG6</accession>
<feature type="region of interest" description="Disordered" evidence="1">
    <location>
        <begin position="1"/>
        <end position="31"/>
    </location>
</feature>
<comment type="caution">
    <text evidence="2">The sequence shown here is derived from an EMBL/GenBank/DDBJ whole genome shotgun (WGS) entry which is preliminary data.</text>
</comment>
<organism evidence="2 3">
    <name type="scientific">Protopolystoma xenopodis</name>
    <dbReference type="NCBI Taxonomy" id="117903"/>
    <lineage>
        <taxon>Eukaryota</taxon>
        <taxon>Metazoa</taxon>
        <taxon>Spiralia</taxon>
        <taxon>Lophotrochozoa</taxon>
        <taxon>Platyhelminthes</taxon>
        <taxon>Monogenea</taxon>
        <taxon>Polyopisthocotylea</taxon>
        <taxon>Polystomatidea</taxon>
        <taxon>Polystomatidae</taxon>
        <taxon>Protopolystoma</taxon>
    </lineage>
</organism>
<dbReference type="Proteomes" id="UP000784294">
    <property type="component" value="Unassembled WGS sequence"/>
</dbReference>
<evidence type="ECO:0000313" key="2">
    <source>
        <dbReference type="EMBL" id="VEL34732.1"/>
    </source>
</evidence>
<sequence>MNIAAALDPQSNFDELPKPGSQYDRDLPPASVEPKAQMCSQLVTACKSGLAVPTASTVHTGNSSGLANNLLPHSGDNSSKASRCAKVWGLDDEDILNVGVSQMLPFLYLGLLIKTLNNQFKLFS</sequence>
<dbReference type="AlphaFoldDB" id="A0A448XEG6"/>